<keyword evidence="3" id="KW-1185">Reference proteome</keyword>
<feature type="region of interest" description="Disordered" evidence="1">
    <location>
        <begin position="86"/>
        <end position="122"/>
    </location>
</feature>
<accession>A0A9W4H5N7</accession>
<feature type="compositionally biased region" description="Basic residues" evidence="1">
    <location>
        <begin position="1"/>
        <end position="11"/>
    </location>
</feature>
<proteinExistence type="predicted"/>
<name>A0A9W4H5N7_9ACTN</name>
<evidence type="ECO:0000256" key="1">
    <source>
        <dbReference type="SAM" id="MobiDB-lite"/>
    </source>
</evidence>
<feature type="region of interest" description="Disordered" evidence="1">
    <location>
        <begin position="1"/>
        <end position="74"/>
    </location>
</feature>
<gene>
    <name evidence="2" type="ORF">SBRY_50842</name>
</gene>
<evidence type="ECO:0000313" key="2">
    <source>
        <dbReference type="EMBL" id="CAG7652311.1"/>
    </source>
</evidence>
<comment type="caution">
    <text evidence="2">The sequence shown here is derived from an EMBL/GenBank/DDBJ whole genome shotgun (WGS) entry which is preliminary data.</text>
</comment>
<protein>
    <submittedName>
        <fullName evidence="2">Uncharacterized protein</fullName>
    </submittedName>
</protein>
<dbReference type="EMBL" id="CAJVAX010000019">
    <property type="protein sequence ID" value="CAG7652311.1"/>
    <property type="molecule type" value="Genomic_DNA"/>
</dbReference>
<sequence length="141" mass="14543">MHPGGRPRARHGSAGLAGRGRGLGAARHRGTRPPGGEQADPRFRGAAARRRRRPLADSRGGRGPAPPADRPRLALHRACPACLSRGTRDETAGHVGFLHPDGPRRLSCRPHRAEGGGHATAQRQAGVVASVAGLSGGLLGP</sequence>
<reference evidence="2" key="1">
    <citation type="submission" date="2021-06" db="EMBL/GenBank/DDBJ databases">
        <authorList>
            <person name="Arsene-Ploetze F."/>
        </authorList>
    </citation>
    <scope>NUCLEOTIDE SEQUENCE</scope>
    <source>
        <strain evidence="2">SBRY1</strain>
    </source>
</reference>
<organism evidence="2 3">
    <name type="scientific">Actinacidiphila bryophytorum</name>
    <dbReference type="NCBI Taxonomy" id="1436133"/>
    <lineage>
        <taxon>Bacteria</taxon>
        <taxon>Bacillati</taxon>
        <taxon>Actinomycetota</taxon>
        <taxon>Actinomycetes</taxon>
        <taxon>Kitasatosporales</taxon>
        <taxon>Streptomycetaceae</taxon>
        <taxon>Actinacidiphila</taxon>
    </lineage>
</organism>
<dbReference type="Proteomes" id="UP001153328">
    <property type="component" value="Unassembled WGS sequence"/>
</dbReference>
<evidence type="ECO:0000313" key="3">
    <source>
        <dbReference type="Proteomes" id="UP001153328"/>
    </source>
</evidence>
<dbReference type="AlphaFoldDB" id="A0A9W4H5N7"/>